<protein>
    <submittedName>
        <fullName evidence="3">Uncharacterized protein</fullName>
    </submittedName>
</protein>
<dbReference type="Proteomes" id="UP000663882">
    <property type="component" value="Unassembled WGS sequence"/>
</dbReference>
<sequence length="558" mass="66073">MSLKRSLSNLPDFYFKLNTKQKRNYRKNTRKIERNEEYKEQHPPFHASSNIDVIHIHYQSTITMIDELIIKAKQTKRYVVDTESERNKHEKQGALIQIQFIHSIHHSTIILIETNYLPNSQSILFKKIKELCAIIFSNNNEIISWGPINDEFKHFNHLDLIHIGKIVDTNLQSLFSDQDNNHNTHPEMERRDDLQIYDTHDDDEVIDDDYDDGYPVQNNSSQPISLQEAIATTFGKFIDKSLTVNYWQCGLDLNLNTWKNKLFSRREYNQQIEQQQRTAMKQYAINDCTAVAELFFYMYPSKANDYQTQETPPSPPPPPTTTNTTTTTITTTNIITNYENELSDISEDELIEMLKPKFNKKQKLIEFNPPDEQAIEEPFEQPSEQQHTQIQSISKSERQKRKNEKLKWKQQNRPDFKNKLKRPIYYKYEFRKIRAQLRDDNIHTSHQITINRKYNEVIIGFKSQQALEHATKIIKINYFSKNQYIERWGLIQQQIISNKITFEQLLAQVYSYYNEQIKAKFVEFHFAVSLSPFPDPVQPTLVSNEKFCLQLVENLKQS</sequence>
<reference evidence="3" key="1">
    <citation type="submission" date="2021-02" db="EMBL/GenBank/DDBJ databases">
        <authorList>
            <person name="Nowell W R."/>
        </authorList>
    </citation>
    <scope>NUCLEOTIDE SEQUENCE</scope>
</reference>
<dbReference type="Proteomes" id="UP000663823">
    <property type="component" value="Unassembled WGS sequence"/>
</dbReference>
<feature type="compositionally biased region" description="Polar residues" evidence="1">
    <location>
        <begin position="382"/>
        <end position="394"/>
    </location>
</feature>
<dbReference type="OrthoDB" id="10047467at2759"/>
<evidence type="ECO:0000313" key="3">
    <source>
        <dbReference type="EMBL" id="CAF4087728.1"/>
    </source>
</evidence>
<comment type="caution">
    <text evidence="3">The sequence shown here is derived from an EMBL/GenBank/DDBJ whole genome shotgun (WGS) entry which is preliminary data.</text>
</comment>
<evidence type="ECO:0000256" key="1">
    <source>
        <dbReference type="SAM" id="MobiDB-lite"/>
    </source>
</evidence>
<feature type="compositionally biased region" description="Basic residues" evidence="1">
    <location>
        <begin position="398"/>
        <end position="410"/>
    </location>
</feature>
<feature type="region of interest" description="Disordered" evidence="1">
    <location>
        <begin position="177"/>
        <end position="196"/>
    </location>
</feature>
<evidence type="ECO:0000313" key="2">
    <source>
        <dbReference type="EMBL" id="CAF1424848.1"/>
    </source>
</evidence>
<proteinExistence type="predicted"/>
<feature type="region of interest" description="Disordered" evidence="1">
    <location>
        <begin position="305"/>
        <end position="326"/>
    </location>
</feature>
<evidence type="ECO:0000313" key="4">
    <source>
        <dbReference type="Proteomes" id="UP000663823"/>
    </source>
</evidence>
<dbReference type="EMBL" id="CAJOAX010011130">
    <property type="protein sequence ID" value="CAF4087728.1"/>
    <property type="molecule type" value="Genomic_DNA"/>
</dbReference>
<dbReference type="EMBL" id="CAJNOO010005597">
    <property type="protein sequence ID" value="CAF1424848.1"/>
    <property type="molecule type" value="Genomic_DNA"/>
</dbReference>
<dbReference type="AlphaFoldDB" id="A0A819U8F8"/>
<feature type="compositionally biased region" description="Basic and acidic residues" evidence="1">
    <location>
        <begin position="179"/>
        <end position="194"/>
    </location>
</feature>
<organism evidence="3 4">
    <name type="scientific">Rotaria sordida</name>
    <dbReference type="NCBI Taxonomy" id="392033"/>
    <lineage>
        <taxon>Eukaryota</taxon>
        <taxon>Metazoa</taxon>
        <taxon>Spiralia</taxon>
        <taxon>Gnathifera</taxon>
        <taxon>Rotifera</taxon>
        <taxon>Eurotatoria</taxon>
        <taxon>Bdelloidea</taxon>
        <taxon>Philodinida</taxon>
        <taxon>Philodinidae</taxon>
        <taxon>Rotaria</taxon>
    </lineage>
</organism>
<gene>
    <name evidence="3" type="ORF">OTI717_LOCUS33523</name>
    <name evidence="2" type="ORF">RFH988_LOCUS35706</name>
</gene>
<accession>A0A819U8F8</accession>
<feature type="region of interest" description="Disordered" evidence="1">
    <location>
        <begin position="378"/>
        <end position="413"/>
    </location>
</feature>
<name>A0A819U8F8_9BILA</name>